<dbReference type="SUPFAM" id="SSF52833">
    <property type="entry name" value="Thioredoxin-like"/>
    <property type="match status" value="1"/>
</dbReference>
<reference evidence="3" key="1">
    <citation type="submission" date="2017-05" db="EMBL/GenBank/DDBJ databases">
        <authorList>
            <person name="Ray J."/>
            <person name="Price M."/>
            <person name="Deutschbauer A."/>
        </authorList>
    </citation>
    <scope>NUCLEOTIDE SEQUENCE [LARGE SCALE GENOMIC DNA]</scope>
    <source>
        <strain evidence="3">DSM 19842</strain>
    </source>
</reference>
<dbReference type="OrthoDB" id="882770at2"/>
<keyword evidence="3" id="KW-1185">Reference proteome</keyword>
<dbReference type="Proteomes" id="UP000266292">
    <property type="component" value="Chromosome"/>
</dbReference>
<dbReference type="CDD" id="cd02947">
    <property type="entry name" value="TRX_family"/>
    <property type="match status" value="1"/>
</dbReference>
<gene>
    <name evidence="2" type="ORF">CA264_15930</name>
</gene>
<name>A0A1X9YV97_9BACT</name>
<evidence type="ECO:0000313" key="2">
    <source>
        <dbReference type="EMBL" id="ARS36789.1"/>
    </source>
</evidence>
<dbReference type="EMBL" id="CP021235">
    <property type="protein sequence ID" value="ARS36789.1"/>
    <property type="molecule type" value="Genomic_DNA"/>
</dbReference>
<dbReference type="Gene3D" id="3.40.30.10">
    <property type="entry name" value="Glutaredoxin"/>
    <property type="match status" value="1"/>
</dbReference>
<dbReference type="PROSITE" id="PS51352">
    <property type="entry name" value="THIOREDOXIN_2"/>
    <property type="match status" value="1"/>
</dbReference>
<dbReference type="KEGG" id="pact:CA264_15930"/>
<dbReference type="RefSeq" id="WP_025608392.1">
    <property type="nucleotide sequence ID" value="NZ_CP021235.1"/>
</dbReference>
<dbReference type="InterPro" id="IPR036249">
    <property type="entry name" value="Thioredoxin-like_sf"/>
</dbReference>
<evidence type="ECO:0000259" key="1">
    <source>
        <dbReference type="PROSITE" id="PS51352"/>
    </source>
</evidence>
<dbReference type="STRING" id="709015.GCA_000472485_03215"/>
<dbReference type="InterPro" id="IPR013766">
    <property type="entry name" value="Thioredoxin_domain"/>
</dbReference>
<evidence type="ECO:0000313" key="3">
    <source>
        <dbReference type="Proteomes" id="UP000266292"/>
    </source>
</evidence>
<proteinExistence type="predicted"/>
<accession>A0A1X9YV97</accession>
<dbReference type="AlphaFoldDB" id="A0A1X9YV97"/>
<protein>
    <submittedName>
        <fullName evidence="2">Thiol reductase thioredoxin</fullName>
    </submittedName>
</protein>
<organism evidence="2 3">
    <name type="scientific">Pontibacter actiniarum</name>
    <dbReference type="NCBI Taxonomy" id="323450"/>
    <lineage>
        <taxon>Bacteria</taxon>
        <taxon>Pseudomonadati</taxon>
        <taxon>Bacteroidota</taxon>
        <taxon>Cytophagia</taxon>
        <taxon>Cytophagales</taxon>
        <taxon>Hymenobacteraceae</taxon>
        <taxon>Pontibacter</taxon>
    </lineage>
</organism>
<sequence>MTITESNDEELRRLIFEKERVIVKFVDDTCPVCKALAPTFAQLSADPAYSDITFVRMSATENPVSSKEVRMTGTPFFAIYRSATLVDCGIVSTEDGIRELLLRLK</sequence>
<dbReference type="Pfam" id="PF00085">
    <property type="entry name" value="Thioredoxin"/>
    <property type="match status" value="1"/>
</dbReference>
<feature type="domain" description="Thioredoxin" evidence="1">
    <location>
        <begin position="1"/>
        <end position="105"/>
    </location>
</feature>